<organism evidence="2 3">
    <name type="scientific">Dryococelus australis</name>
    <dbReference type="NCBI Taxonomy" id="614101"/>
    <lineage>
        <taxon>Eukaryota</taxon>
        <taxon>Metazoa</taxon>
        <taxon>Ecdysozoa</taxon>
        <taxon>Arthropoda</taxon>
        <taxon>Hexapoda</taxon>
        <taxon>Insecta</taxon>
        <taxon>Pterygota</taxon>
        <taxon>Neoptera</taxon>
        <taxon>Polyneoptera</taxon>
        <taxon>Phasmatodea</taxon>
        <taxon>Verophasmatodea</taxon>
        <taxon>Anareolatae</taxon>
        <taxon>Phasmatidae</taxon>
        <taxon>Eurycanthinae</taxon>
        <taxon>Dryococelus</taxon>
    </lineage>
</organism>
<dbReference type="Proteomes" id="UP001159363">
    <property type="component" value="Chromosome 2"/>
</dbReference>
<evidence type="ECO:0000313" key="2">
    <source>
        <dbReference type="EMBL" id="KAJ8893542.1"/>
    </source>
</evidence>
<feature type="region of interest" description="Disordered" evidence="1">
    <location>
        <begin position="1"/>
        <end position="27"/>
    </location>
</feature>
<feature type="compositionally biased region" description="Basic and acidic residues" evidence="1">
    <location>
        <begin position="1"/>
        <end position="15"/>
    </location>
</feature>
<feature type="region of interest" description="Disordered" evidence="1">
    <location>
        <begin position="253"/>
        <end position="276"/>
    </location>
</feature>
<dbReference type="EMBL" id="JARBHB010000002">
    <property type="protein sequence ID" value="KAJ8893542.1"/>
    <property type="molecule type" value="Genomic_DNA"/>
</dbReference>
<reference evidence="2 3" key="1">
    <citation type="submission" date="2023-02" db="EMBL/GenBank/DDBJ databases">
        <title>LHISI_Scaffold_Assembly.</title>
        <authorList>
            <person name="Stuart O.P."/>
            <person name="Cleave R."/>
            <person name="Magrath M.J.L."/>
            <person name="Mikheyev A.S."/>
        </authorList>
    </citation>
    <scope>NUCLEOTIDE SEQUENCE [LARGE SCALE GENOMIC DNA]</scope>
    <source>
        <strain evidence="2">Daus_M_001</strain>
        <tissue evidence="2">Leg muscle</tissue>
    </source>
</reference>
<gene>
    <name evidence="2" type="ORF">PR048_006140</name>
</gene>
<accession>A0ABQ9IAP9</accession>
<evidence type="ECO:0000256" key="1">
    <source>
        <dbReference type="SAM" id="MobiDB-lite"/>
    </source>
</evidence>
<sequence>MIEVNIERRRNERAGETGNPRENPLTNGIVRHDSHLRESDFPTLLHDPITVLHAPLHTTSDIGACNQGFPDSCTTMKIKNSHRLVECPSLRLGTHGKLHGPGPVQCKVRKGRREHTAPENARCPPGPILACIVLRSQKLRTEHSRSASRGVNPQNSDSRHAGCYLQVVTAKRSCISEAWSFPRKGKAPLLNTPFLSVRHPTEPTSHKWCNVLRTFFSCLDREDVSPFLPGGKILRLHRARPVKLAVRSRRVPNEVQGSMTSGSTNPEKPALTRSTSVHLDSHHTHTCVLRGGGRNSINDKTFDVKLFLYLCCNPSSNLLSSDHATSLRQPALARREATISAVIPEVFTYDDKGGVDAVELTSLKKAINEFGVALVWGDIMLDSRALWLCNSQLYNYGIHQHPHVLQSEPLIVVARNQRGPEYVPGESPSMRFAYESTKHQQWLLEVRDEQIADQPYPRHVRWATCQANVLAK</sequence>
<evidence type="ECO:0000313" key="3">
    <source>
        <dbReference type="Proteomes" id="UP001159363"/>
    </source>
</evidence>
<proteinExistence type="predicted"/>
<keyword evidence="3" id="KW-1185">Reference proteome</keyword>
<protein>
    <submittedName>
        <fullName evidence="2">Uncharacterized protein</fullName>
    </submittedName>
</protein>
<feature type="compositionally biased region" description="Polar residues" evidence="1">
    <location>
        <begin position="255"/>
        <end position="276"/>
    </location>
</feature>
<name>A0ABQ9IAP9_9NEOP</name>
<comment type="caution">
    <text evidence="2">The sequence shown here is derived from an EMBL/GenBank/DDBJ whole genome shotgun (WGS) entry which is preliminary data.</text>
</comment>